<sequence length="163" mass="18498">MADVLVVIDMQNGVNSESEPLYRLDDVIHGINDRIASYREQNLPIIFIQHTGEGLPVGSKDFEIFADINISDSDIYVTKTHANSFFHTTLKEELDKLGVTSIEFCGAQTQFCVDTTIRFAHGLGYSLFMKQGLHTTTDNDLLSAKTIMKHHESLWNRRFLTFI</sequence>
<comment type="similarity">
    <text evidence="1">Belongs to the isochorismatase family.</text>
</comment>
<dbReference type="Pfam" id="PF00857">
    <property type="entry name" value="Isochorismatase"/>
    <property type="match status" value="1"/>
</dbReference>
<dbReference type="PANTHER" id="PTHR43540:SF14">
    <property type="entry name" value="ISOCHORISMATASE"/>
    <property type="match status" value="1"/>
</dbReference>
<evidence type="ECO:0000256" key="2">
    <source>
        <dbReference type="ARBA" id="ARBA00022801"/>
    </source>
</evidence>
<dbReference type="PANTHER" id="PTHR43540">
    <property type="entry name" value="PEROXYUREIDOACRYLATE/UREIDOACRYLATE AMIDOHYDROLASE-RELATED"/>
    <property type="match status" value="1"/>
</dbReference>
<feature type="domain" description="Isochorismatase-like" evidence="3">
    <location>
        <begin position="4"/>
        <end position="130"/>
    </location>
</feature>
<protein>
    <submittedName>
        <fullName evidence="4">Nicotinamidase-related amidase</fullName>
    </submittedName>
</protein>
<dbReference type="InterPro" id="IPR050272">
    <property type="entry name" value="Isochorismatase-like_hydrls"/>
</dbReference>
<proteinExistence type="inferred from homology"/>
<accession>A0ABS4FYM6</accession>
<keyword evidence="5" id="KW-1185">Reference proteome</keyword>
<reference evidence="4 5" key="1">
    <citation type="submission" date="2021-03" db="EMBL/GenBank/DDBJ databases">
        <title>Genomic Encyclopedia of Type Strains, Phase IV (KMG-IV): sequencing the most valuable type-strain genomes for metagenomic binning, comparative biology and taxonomic classification.</title>
        <authorList>
            <person name="Goeker M."/>
        </authorList>
    </citation>
    <scope>NUCLEOTIDE SEQUENCE [LARGE SCALE GENOMIC DNA]</scope>
    <source>
        <strain evidence="4 5">DSM 14349</strain>
    </source>
</reference>
<dbReference type="Gene3D" id="3.40.50.850">
    <property type="entry name" value="Isochorismatase-like"/>
    <property type="match status" value="1"/>
</dbReference>
<dbReference type="InterPro" id="IPR036380">
    <property type="entry name" value="Isochorismatase-like_sf"/>
</dbReference>
<evidence type="ECO:0000259" key="3">
    <source>
        <dbReference type="Pfam" id="PF00857"/>
    </source>
</evidence>
<evidence type="ECO:0000256" key="1">
    <source>
        <dbReference type="ARBA" id="ARBA00006336"/>
    </source>
</evidence>
<dbReference type="RefSeq" id="WP_210091260.1">
    <property type="nucleotide sequence ID" value="NZ_JAGGKG010000031.1"/>
</dbReference>
<evidence type="ECO:0000313" key="4">
    <source>
        <dbReference type="EMBL" id="MBP1907684.1"/>
    </source>
</evidence>
<dbReference type="InterPro" id="IPR000868">
    <property type="entry name" value="Isochorismatase-like_dom"/>
</dbReference>
<evidence type="ECO:0000313" key="5">
    <source>
        <dbReference type="Proteomes" id="UP001519272"/>
    </source>
</evidence>
<gene>
    <name evidence="4" type="ORF">J2Z32_004365</name>
</gene>
<name>A0ABS4FYM6_9BACL</name>
<dbReference type="Proteomes" id="UP001519272">
    <property type="component" value="Unassembled WGS sequence"/>
</dbReference>
<keyword evidence="2" id="KW-0378">Hydrolase</keyword>
<dbReference type="SUPFAM" id="SSF52499">
    <property type="entry name" value="Isochorismatase-like hydrolases"/>
    <property type="match status" value="1"/>
</dbReference>
<comment type="caution">
    <text evidence="4">The sequence shown here is derived from an EMBL/GenBank/DDBJ whole genome shotgun (WGS) entry which is preliminary data.</text>
</comment>
<dbReference type="EMBL" id="JAGGKG010000031">
    <property type="protein sequence ID" value="MBP1907684.1"/>
    <property type="molecule type" value="Genomic_DNA"/>
</dbReference>
<dbReference type="CDD" id="cd01014">
    <property type="entry name" value="nicotinamidase_related"/>
    <property type="match status" value="1"/>
</dbReference>
<organism evidence="4 5">
    <name type="scientific">Paenibacillus turicensis</name>
    <dbReference type="NCBI Taxonomy" id="160487"/>
    <lineage>
        <taxon>Bacteria</taxon>
        <taxon>Bacillati</taxon>
        <taxon>Bacillota</taxon>
        <taxon>Bacilli</taxon>
        <taxon>Bacillales</taxon>
        <taxon>Paenibacillaceae</taxon>
        <taxon>Paenibacillus</taxon>
    </lineage>
</organism>